<comment type="function">
    <text evidence="4">Possible splicing regulator involved in the control of cellular survival.</text>
</comment>
<evidence type="ECO:0000256" key="2">
    <source>
        <dbReference type="ARBA" id="ARBA00022771"/>
    </source>
</evidence>
<sequence length="93" mass="10433">MAVPGPNKDNIRAGCKRCGYPGHLTFECHNFVRVDPRKDIVLDVSSTSSEESEEEEQVAVSKEKVFDSSHSKGHFTVSHNVLCFHFCLRSSCF</sequence>
<evidence type="ECO:0000256" key="3">
    <source>
        <dbReference type="ARBA" id="ARBA00022833"/>
    </source>
</evidence>
<reference evidence="8" key="1">
    <citation type="submission" date="2025-08" db="UniProtKB">
        <authorList>
            <consortium name="Ensembl"/>
        </authorList>
    </citation>
    <scope>IDENTIFICATION</scope>
</reference>
<dbReference type="Proteomes" id="UP000472270">
    <property type="component" value="Unassembled WGS sequence"/>
</dbReference>
<reference evidence="8" key="2">
    <citation type="submission" date="2025-09" db="UniProtKB">
        <authorList>
            <consortium name="Ensembl"/>
        </authorList>
    </citation>
    <scope>IDENTIFICATION</scope>
</reference>
<dbReference type="PANTHER" id="PTHR31437:SF1">
    <property type="entry name" value="PROTEIN SREK1IP1"/>
    <property type="match status" value="1"/>
</dbReference>
<keyword evidence="3" id="KW-0862">Zinc</keyword>
<dbReference type="PROSITE" id="PS50158">
    <property type="entry name" value="ZF_CCHC"/>
    <property type="match status" value="1"/>
</dbReference>
<protein>
    <recommendedName>
        <fullName evidence="5">Protein SREK1IP1</fullName>
    </recommendedName>
</protein>
<keyword evidence="1" id="KW-0479">Metal-binding</keyword>
<dbReference type="InterPro" id="IPR001878">
    <property type="entry name" value="Znf_CCHC"/>
</dbReference>
<evidence type="ECO:0000313" key="8">
    <source>
        <dbReference type="Ensembl" id="ENSSRHP00000091828.1"/>
    </source>
</evidence>
<keyword evidence="9" id="KW-1185">Reference proteome</keyword>
<organism evidence="8 9">
    <name type="scientific">Sinocyclocheilus rhinocerous</name>
    <dbReference type="NCBI Taxonomy" id="307959"/>
    <lineage>
        <taxon>Eukaryota</taxon>
        <taxon>Metazoa</taxon>
        <taxon>Chordata</taxon>
        <taxon>Craniata</taxon>
        <taxon>Vertebrata</taxon>
        <taxon>Euteleostomi</taxon>
        <taxon>Actinopterygii</taxon>
        <taxon>Neopterygii</taxon>
        <taxon>Teleostei</taxon>
        <taxon>Ostariophysi</taxon>
        <taxon>Cypriniformes</taxon>
        <taxon>Cyprinidae</taxon>
        <taxon>Cyprininae</taxon>
        <taxon>Sinocyclocheilus</taxon>
    </lineage>
</organism>
<dbReference type="Ensembl" id="ENSSRHT00000094307.1">
    <property type="protein sequence ID" value="ENSSRHP00000091828.1"/>
    <property type="gene ID" value="ENSSRHG00000045302.1"/>
</dbReference>
<dbReference type="GO" id="GO:0008270">
    <property type="term" value="F:zinc ion binding"/>
    <property type="evidence" value="ECO:0007669"/>
    <property type="project" value="UniProtKB-KW"/>
</dbReference>
<evidence type="ECO:0000256" key="4">
    <source>
        <dbReference type="ARBA" id="ARBA00037746"/>
    </source>
</evidence>
<evidence type="ECO:0000256" key="5">
    <source>
        <dbReference type="ARBA" id="ARBA00039180"/>
    </source>
</evidence>
<gene>
    <name evidence="8" type="primary">LOC107713259</name>
</gene>
<dbReference type="PANTHER" id="PTHR31437">
    <property type="entry name" value="SREK1IP1 FAMILY MEMBER"/>
    <property type="match status" value="1"/>
</dbReference>
<proteinExistence type="predicted"/>
<dbReference type="GO" id="GO:0003676">
    <property type="term" value="F:nucleic acid binding"/>
    <property type="evidence" value="ECO:0007669"/>
    <property type="project" value="InterPro"/>
</dbReference>
<evidence type="ECO:0000256" key="1">
    <source>
        <dbReference type="ARBA" id="ARBA00022723"/>
    </source>
</evidence>
<evidence type="ECO:0000256" key="6">
    <source>
        <dbReference type="PROSITE-ProRule" id="PRU00047"/>
    </source>
</evidence>
<dbReference type="Pfam" id="PF13917">
    <property type="entry name" value="zf-CCHC_3"/>
    <property type="match status" value="1"/>
</dbReference>
<evidence type="ECO:0000259" key="7">
    <source>
        <dbReference type="PROSITE" id="PS50158"/>
    </source>
</evidence>
<name>A0A673MU94_9TELE</name>
<feature type="domain" description="CCHC-type" evidence="7">
    <location>
        <begin position="15"/>
        <end position="28"/>
    </location>
</feature>
<accession>A0A673MU94</accession>
<dbReference type="AlphaFoldDB" id="A0A673MU94"/>
<evidence type="ECO:0000313" key="9">
    <source>
        <dbReference type="Proteomes" id="UP000472270"/>
    </source>
</evidence>
<keyword evidence="2 6" id="KW-0863">Zinc-finger</keyword>